<evidence type="ECO:0000256" key="1">
    <source>
        <dbReference type="ARBA" id="ARBA00006817"/>
    </source>
</evidence>
<dbReference type="Pfam" id="PF08327">
    <property type="entry name" value="AHSA1"/>
    <property type="match status" value="1"/>
</dbReference>
<keyword evidence="4" id="KW-1185">Reference proteome</keyword>
<feature type="domain" description="Activator of Hsp90 ATPase homologue 1/2-like C-terminal" evidence="2">
    <location>
        <begin position="11"/>
        <end position="127"/>
    </location>
</feature>
<dbReference type="Proteomes" id="UP001368500">
    <property type="component" value="Unassembled WGS sequence"/>
</dbReference>
<dbReference type="RefSeq" id="WP_341372877.1">
    <property type="nucleotide sequence ID" value="NZ_JBBUTF010000003.1"/>
</dbReference>
<evidence type="ECO:0000313" key="3">
    <source>
        <dbReference type="EMBL" id="MEK8025095.1"/>
    </source>
</evidence>
<reference evidence="3 4" key="1">
    <citation type="submission" date="2024-04" db="EMBL/GenBank/DDBJ databases">
        <title>Novel species of the genus Ideonella isolated from streams.</title>
        <authorList>
            <person name="Lu H."/>
        </authorList>
    </citation>
    <scope>NUCLEOTIDE SEQUENCE [LARGE SCALE GENOMIC DNA]</scope>
    <source>
        <strain evidence="3 4">BYS139W</strain>
    </source>
</reference>
<dbReference type="InterPro" id="IPR023393">
    <property type="entry name" value="START-like_dom_sf"/>
</dbReference>
<evidence type="ECO:0000259" key="2">
    <source>
        <dbReference type="Pfam" id="PF08327"/>
    </source>
</evidence>
<evidence type="ECO:0000313" key="4">
    <source>
        <dbReference type="Proteomes" id="UP001368500"/>
    </source>
</evidence>
<protein>
    <submittedName>
        <fullName evidence="3">SRPBCC domain-containing protein</fullName>
    </submittedName>
</protein>
<comment type="caution">
    <text evidence="3">The sequence shown here is derived from an EMBL/GenBank/DDBJ whole genome shotgun (WGS) entry which is preliminary data.</text>
</comment>
<organism evidence="3 4">
    <name type="scientific">Pseudaquabacterium rugosum</name>
    <dbReference type="NCBI Taxonomy" id="2984194"/>
    <lineage>
        <taxon>Bacteria</taxon>
        <taxon>Pseudomonadati</taxon>
        <taxon>Pseudomonadota</taxon>
        <taxon>Betaproteobacteria</taxon>
        <taxon>Burkholderiales</taxon>
        <taxon>Sphaerotilaceae</taxon>
        <taxon>Pseudaquabacterium</taxon>
    </lineage>
</organism>
<dbReference type="SUPFAM" id="SSF55961">
    <property type="entry name" value="Bet v1-like"/>
    <property type="match status" value="1"/>
</dbReference>
<dbReference type="EMBL" id="JBBUTF010000003">
    <property type="protein sequence ID" value="MEK8025095.1"/>
    <property type="molecule type" value="Genomic_DNA"/>
</dbReference>
<proteinExistence type="inferred from homology"/>
<name>A0ABU9B7P9_9BURK</name>
<dbReference type="InterPro" id="IPR013538">
    <property type="entry name" value="ASHA1/2-like_C"/>
</dbReference>
<comment type="similarity">
    <text evidence="1">Belongs to the AHA1 family.</text>
</comment>
<sequence>MQITVESFAQAPLEAVWQAWTTPEEIMKWNAASPDWRTTQAEVDLRVGGAFRWRMEARDGSVGYDVEGVYTELRPLRRLAACSGDHMLRVSFLPEDGGVRVVETFDVDDPHGAAEQCQGHQAVLDRFCRHVAMRATPLECPV</sequence>
<accession>A0ABU9B7P9</accession>
<gene>
    <name evidence="3" type="ORF">AACH11_03855</name>
</gene>
<dbReference type="Gene3D" id="3.30.530.20">
    <property type="match status" value="1"/>
</dbReference>